<dbReference type="AlphaFoldDB" id="R7ZNL4"/>
<dbReference type="Gene3D" id="2.40.10.340">
    <property type="entry name" value="Rod shape-determining protein MreC, domain 1"/>
    <property type="match status" value="1"/>
</dbReference>
<accession>R7ZNL4</accession>
<proteinExistence type="inferred from homology"/>
<evidence type="ECO:0000313" key="8">
    <source>
        <dbReference type="Proteomes" id="UP000013909"/>
    </source>
</evidence>
<dbReference type="PANTHER" id="PTHR34138:SF1">
    <property type="entry name" value="CELL SHAPE-DETERMINING PROTEIN MREC"/>
    <property type="match status" value="1"/>
</dbReference>
<reference evidence="7 8" key="1">
    <citation type="submission" date="2013-02" db="EMBL/GenBank/DDBJ databases">
        <title>A novel strain isolated from Lonar lake, Maharashtra, India.</title>
        <authorList>
            <person name="Singh A."/>
        </authorList>
    </citation>
    <scope>NUCLEOTIDE SEQUENCE [LARGE SCALE GENOMIC DNA]</scope>
    <source>
        <strain evidence="7 8">AK24</strain>
    </source>
</reference>
<evidence type="ECO:0000256" key="5">
    <source>
        <dbReference type="SAM" id="Phobius"/>
    </source>
</evidence>
<dbReference type="Gene3D" id="2.40.10.350">
    <property type="entry name" value="Rod shape-determining protein MreC, domain 2"/>
    <property type="match status" value="1"/>
</dbReference>
<gene>
    <name evidence="7" type="ORF">ADIS_3887</name>
</gene>
<evidence type="ECO:0000259" key="6">
    <source>
        <dbReference type="Pfam" id="PF04085"/>
    </source>
</evidence>
<protein>
    <recommendedName>
        <fullName evidence="2">Cell shape-determining protein MreC</fullName>
    </recommendedName>
    <alternativeName>
        <fullName evidence="4">Cell shape protein MreC</fullName>
    </alternativeName>
</protein>
<evidence type="ECO:0000256" key="3">
    <source>
        <dbReference type="ARBA" id="ARBA00022960"/>
    </source>
</evidence>
<organism evidence="7 8">
    <name type="scientific">Lunatimonas lonarensis</name>
    <dbReference type="NCBI Taxonomy" id="1232681"/>
    <lineage>
        <taxon>Bacteria</taxon>
        <taxon>Pseudomonadati</taxon>
        <taxon>Bacteroidota</taxon>
        <taxon>Cytophagia</taxon>
        <taxon>Cytophagales</taxon>
        <taxon>Cyclobacteriaceae</taxon>
    </lineage>
</organism>
<keyword evidence="8" id="KW-1185">Reference proteome</keyword>
<dbReference type="InterPro" id="IPR042177">
    <property type="entry name" value="Cell/Rod_1"/>
</dbReference>
<evidence type="ECO:0000256" key="1">
    <source>
        <dbReference type="ARBA" id="ARBA00009369"/>
    </source>
</evidence>
<comment type="caution">
    <text evidence="7">The sequence shown here is derived from an EMBL/GenBank/DDBJ whole genome shotgun (WGS) entry which is preliminary data.</text>
</comment>
<dbReference type="Proteomes" id="UP000013909">
    <property type="component" value="Unassembled WGS sequence"/>
</dbReference>
<keyword evidence="3" id="KW-0133">Cell shape</keyword>
<keyword evidence="5" id="KW-1133">Transmembrane helix</keyword>
<dbReference type="GO" id="GO:0008360">
    <property type="term" value="P:regulation of cell shape"/>
    <property type="evidence" value="ECO:0007669"/>
    <property type="project" value="UniProtKB-KW"/>
</dbReference>
<evidence type="ECO:0000256" key="2">
    <source>
        <dbReference type="ARBA" id="ARBA00013855"/>
    </source>
</evidence>
<evidence type="ECO:0000256" key="4">
    <source>
        <dbReference type="ARBA" id="ARBA00032089"/>
    </source>
</evidence>
<comment type="similarity">
    <text evidence="1">Belongs to the MreC family.</text>
</comment>
<dbReference type="InterPro" id="IPR042175">
    <property type="entry name" value="Cell/Rod_MreC_2"/>
</dbReference>
<dbReference type="NCBIfam" id="TIGR00219">
    <property type="entry name" value="mreC"/>
    <property type="match status" value="1"/>
</dbReference>
<dbReference type="PANTHER" id="PTHR34138">
    <property type="entry name" value="CELL SHAPE-DETERMINING PROTEIN MREC"/>
    <property type="match status" value="1"/>
</dbReference>
<dbReference type="InterPro" id="IPR055342">
    <property type="entry name" value="MreC_beta-barrel_core"/>
</dbReference>
<dbReference type="RefSeq" id="WP_010856014.1">
    <property type="nucleotide sequence ID" value="NZ_AQHR01000101.1"/>
</dbReference>
<name>R7ZNL4_9BACT</name>
<dbReference type="PATRIC" id="fig|1288963.3.peg.3879"/>
<dbReference type="Pfam" id="PF04085">
    <property type="entry name" value="MreC"/>
    <property type="match status" value="1"/>
</dbReference>
<keyword evidence="5" id="KW-0472">Membrane</keyword>
<feature type="domain" description="Rod shape-determining protein MreC beta-barrel core" evidence="6">
    <location>
        <begin position="110"/>
        <end position="258"/>
    </location>
</feature>
<dbReference type="GO" id="GO:0005886">
    <property type="term" value="C:plasma membrane"/>
    <property type="evidence" value="ECO:0007669"/>
    <property type="project" value="TreeGrafter"/>
</dbReference>
<dbReference type="STRING" id="1232681.ADIS_3887"/>
<dbReference type="EMBL" id="AQHR01000101">
    <property type="protein sequence ID" value="EON75667.1"/>
    <property type="molecule type" value="Genomic_DNA"/>
</dbReference>
<evidence type="ECO:0000313" key="7">
    <source>
        <dbReference type="EMBL" id="EON75667.1"/>
    </source>
</evidence>
<dbReference type="InterPro" id="IPR007221">
    <property type="entry name" value="MreC"/>
</dbReference>
<dbReference type="OrthoDB" id="9811827at2"/>
<keyword evidence="5" id="KW-0812">Transmembrane</keyword>
<dbReference type="NCBIfam" id="NF010532">
    <property type="entry name" value="PRK13922.9-3"/>
    <property type="match status" value="1"/>
</dbReference>
<feature type="transmembrane region" description="Helical" evidence="5">
    <location>
        <begin position="7"/>
        <end position="29"/>
    </location>
</feature>
<sequence length="279" mass="31357">MRRIFLFLYSLRAFILFLFLEFVAIWLIVNNHSRQEAAFLSSSSRITGTLLDTKSSFLEYFYLNATNEALSEKNARLLKKLEHFMPSQDTTVFALDSAFAHSFDFWSAKVINNSLHLSQNYITINKGRTHGLRVGMGVFNEQGVIGRVNGVSAHFSTIISLLHTDLLVSSKIKRSGVFGSTNWDGVNSQRAKLLYVPRHVEVEVGDTVVTSGFNATFPEGIPIGVITSVGSGAETNYLDISLDFTTDFSRLSYVYLVENTMREELDSLLRQQTNPSDDR</sequence>